<organism evidence="2 3">
    <name type="scientific">Colletotrichum higginsianum (strain IMI 349063)</name>
    <name type="common">Crucifer anthracnose fungus</name>
    <dbReference type="NCBI Taxonomy" id="759273"/>
    <lineage>
        <taxon>Eukaryota</taxon>
        <taxon>Fungi</taxon>
        <taxon>Dikarya</taxon>
        <taxon>Ascomycota</taxon>
        <taxon>Pezizomycotina</taxon>
        <taxon>Sordariomycetes</taxon>
        <taxon>Hypocreomycetidae</taxon>
        <taxon>Glomerellales</taxon>
        <taxon>Glomerellaceae</taxon>
        <taxon>Colletotrichum</taxon>
        <taxon>Colletotrichum destructivum species complex</taxon>
    </lineage>
</organism>
<dbReference type="AlphaFoldDB" id="H1V5Q2"/>
<feature type="region of interest" description="Disordered" evidence="1">
    <location>
        <begin position="1"/>
        <end position="124"/>
    </location>
</feature>
<dbReference type="EMBL" id="CACQ02001586">
    <property type="protein sequence ID" value="CCF35554.1"/>
    <property type="molecule type" value="Genomic_DNA"/>
</dbReference>
<name>H1V5Q2_COLHI</name>
<accession>H1V5Q2</accession>
<sequence>MSSNMGDPAPGYSGSSAFMNGSRGAPAFGQTGIPPSTNNKRSFGNASEPFSQSSPGRSKSQRTNDVLSDIIDLTGDDDEINTSISRSRQREAMAQGSRAAMMARRPRPYASRSTSFAPQPATNG</sequence>
<evidence type="ECO:0000313" key="3">
    <source>
        <dbReference type="Proteomes" id="UP000007174"/>
    </source>
</evidence>
<feature type="compositionally biased region" description="Low complexity" evidence="1">
    <location>
        <begin position="97"/>
        <end position="115"/>
    </location>
</feature>
<dbReference type="eggNOG" id="KOG1001">
    <property type="taxonomic scope" value="Eukaryota"/>
</dbReference>
<dbReference type="Proteomes" id="UP000007174">
    <property type="component" value="Unassembled WGS sequence"/>
</dbReference>
<protein>
    <submittedName>
        <fullName evidence="2">Uncharacterized protein</fullName>
    </submittedName>
</protein>
<evidence type="ECO:0000313" key="2">
    <source>
        <dbReference type="EMBL" id="CCF35554.1"/>
    </source>
</evidence>
<feature type="compositionally biased region" description="Polar residues" evidence="1">
    <location>
        <begin position="33"/>
        <end position="66"/>
    </location>
</feature>
<dbReference type="HOGENOM" id="CLU_2009332_0_0_1"/>
<proteinExistence type="predicted"/>
<dbReference type="STRING" id="759273.H1V5Q2"/>
<feature type="non-terminal residue" evidence="2">
    <location>
        <position position="1"/>
    </location>
</feature>
<reference evidence="3" key="1">
    <citation type="journal article" date="2012" name="Nat. Genet.">
        <title>Lifestyle transitions in plant pathogenic Colletotrichum fungi deciphered by genome and transcriptome analyses.</title>
        <authorList>
            <person name="O'Connell R.J."/>
            <person name="Thon M.R."/>
            <person name="Hacquard S."/>
            <person name="Amyotte S.G."/>
            <person name="Kleemann J."/>
            <person name="Torres M.F."/>
            <person name="Damm U."/>
            <person name="Buiate E.A."/>
            <person name="Epstein L."/>
            <person name="Alkan N."/>
            <person name="Altmueller J."/>
            <person name="Alvarado-Balderrama L."/>
            <person name="Bauser C.A."/>
            <person name="Becker C."/>
            <person name="Birren B.W."/>
            <person name="Chen Z."/>
            <person name="Choi J."/>
            <person name="Crouch J.A."/>
            <person name="Duvick J.P."/>
            <person name="Farman M.A."/>
            <person name="Gan P."/>
            <person name="Heiman D."/>
            <person name="Henrissat B."/>
            <person name="Howard R.J."/>
            <person name="Kabbage M."/>
            <person name="Koch C."/>
            <person name="Kracher B."/>
            <person name="Kubo Y."/>
            <person name="Law A.D."/>
            <person name="Lebrun M.-H."/>
            <person name="Lee Y.-H."/>
            <person name="Miyara I."/>
            <person name="Moore N."/>
            <person name="Neumann U."/>
            <person name="Nordstroem K."/>
            <person name="Panaccione D.G."/>
            <person name="Panstruga R."/>
            <person name="Place M."/>
            <person name="Proctor R.H."/>
            <person name="Prusky D."/>
            <person name="Rech G."/>
            <person name="Reinhardt R."/>
            <person name="Rollins J.A."/>
            <person name="Rounsley S."/>
            <person name="Schardl C.L."/>
            <person name="Schwartz D.C."/>
            <person name="Shenoy N."/>
            <person name="Shirasu K."/>
            <person name="Sikhakolli U.R."/>
            <person name="Stueber K."/>
            <person name="Sukno S.A."/>
            <person name="Sweigard J.A."/>
            <person name="Takano Y."/>
            <person name="Takahara H."/>
            <person name="Trail F."/>
            <person name="van der Does H.C."/>
            <person name="Voll L.M."/>
            <person name="Will I."/>
            <person name="Young S."/>
            <person name="Zeng Q."/>
            <person name="Zhang J."/>
            <person name="Zhou S."/>
            <person name="Dickman M.B."/>
            <person name="Schulze-Lefert P."/>
            <person name="Ver Loren van Themaat E."/>
            <person name="Ma L.-J."/>
            <person name="Vaillancourt L.J."/>
        </authorList>
    </citation>
    <scope>NUCLEOTIDE SEQUENCE [LARGE SCALE GENOMIC DNA]</scope>
    <source>
        <strain evidence="3">IMI 349063</strain>
    </source>
</reference>
<dbReference type="VEuPathDB" id="FungiDB:CH63R_07578"/>
<gene>
    <name evidence="2" type="ORF">CH063_07309</name>
</gene>
<evidence type="ECO:0000256" key="1">
    <source>
        <dbReference type="SAM" id="MobiDB-lite"/>
    </source>
</evidence>